<evidence type="ECO:0000313" key="1">
    <source>
        <dbReference type="EMBL" id="CAF1579376.1"/>
    </source>
</evidence>
<evidence type="ECO:0000313" key="2">
    <source>
        <dbReference type="EMBL" id="CAF4378039.1"/>
    </source>
</evidence>
<dbReference type="Proteomes" id="UP000682733">
    <property type="component" value="Unassembled WGS sequence"/>
</dbReference>
<name>A0A8S2FZC4_9BILA</name>
<evidence type="ECO:0000313" key="3">
    <source>
        <dbReference type="Proteomes" id="UP000677228"/>
    </source>
</evidence>
<proteinExistence type="predicted"/>
<reference evidence="1" key="1">
    <citation type="submission" date="2021-02" db="EMBL/GenBank/DDBJ databases">
        <authorList>
            <person name="Nowell W R."/>
        </authorList>
    </citation>
    <scope>NUCLEOTIDE SEQUENCE</scope>
</reference>
<dbReference type="EMBL" id="CAJOBA010068569">
    <property type="protein sequence ID" value="CAF4378039.1"/>
    <property type="molecule type" value="Genomic_DNA"/>
</dbReference>
<sequence length="190" mass="22727">MLSTMKNDVLFNGWDVDVINDLNTQDKLLTLPFDIFQYPSYQFIIEQKLFNCPFYDLLDRCLSKLRYNLSDVARQNEINTRRNKLLEYFSNNKSHGELRNIILDKVAYLIQHMKDEKRFTDWRLDLITNTCIAATCRSFDDAFQTAIGYFYDTYFLLLFSSFEKQAMIVSYLFMTKPNETTNRSLFKQIW</sequence>
<dbReference type="AlphaFoldDB" id="A0A8S2FZC4"/>
<protein>
    <submittedName>
        <fullName evidence="1">Uncharacterized protein</fullName>
    </submittedName>
</protein>
<organism evidence="1 3">
    <name type="scientific">Didymodactylos carnosus</name>
    <dbReference type="NCBI Taxonomy" id="1234261"/>
    <lineage>
        <taxon>Eukaryota</taxon>
        <taxon>Metazoa</taxon>
        <taxon>Spiralia</taxon>
        <taxon>Gnathifera</taxon>
        <taxon>Rotifera</taxon>
        <taxon>Eurotatoria</taxon>
        <taxon>Bdelloidea</taxon>
        <taxon>Philodinida</taxon>
        <taxon>Philodinidae</taxon>
        <taxon>Didymodactylos</taxon>
    </lineage>
</organism>
<accession>A0A8S2FZC4</accession>
<gene>
    <name evidence="1" type="ORF">OVA965_LOCUS40870</name>
    <name evidence="2" type="ORF">TMI583_LOCUS42391</name>
</gene>
<comment type="caution">
    <text evidence="1">The sequence shown here is derived from an EMBL/GenBank/DDBJ whole genome shotgun (WGS) entry which is preliminary data.</text>
</comment>
<dbReference type="Proteomes" id="UP000677228">
    <property type="component" value="Unassembled WGS sequence"/>
</dbReference>
<dbReference type="EMBL" id="CAJNOK010045536">
    <property type="protein sequence ID" value="CAF1579376.1"/>
    <property type="molecule type" value="Genomic_DNA"/>
</dbReference>